<dbReference type="PROSITE" id="PS50943">
    <property type="entry name" value="HTH_CROC1"/>
    <property type="match status" value="1"/>
</dbReference>
<name>A0A977KBT1_9CREN</name>
<evidence type="ECO:0000313" key="2">
    <source>
        <dbReference type="EMBL" id="UXD21740.1"/>
    </source>
</evidence>
<dbReference type="SUPFAM" id="SSF47413">
    <property type="entry name" value="lambda repressor-like DNA-binding domains"/>
    <property type="match status" value="1"/>
</dbReference>
<gene>
    <name evidence="2" type="ORF">IPA_07470</name>
</gene>
<dbReference type="GO" id="GO:0003677">
    <property type="term" value="F:DNA binding"/>
    <property type="evidence" value="ECO:0007669"/>
    <property type="project" value="InterPro"/>
</dbReference>
<feature type="domain" description="HTH cro/C1-type" evidence="1">
    <location>
        <begin position="77"/>
        <end position="135"/>
    </location>
</feature>
<dbReference type="SMART" id="SM00530">
    <property type="entry name" value="HTH_XRE"/>
    <property type="match status" value="1"/>
</dbReference>
<dbReference type="Proteomes" id="UP001063698">
    <property type="component" value="Chromosome"/>
</dbReference>
<dbReference type="AlphaFoldDB" id="A0A977KBT1"/>
<protein>
    <submittedName>
        <fullName evidence="2">XRE family transcriptional regulator</fullName>
    </submittedName>
</protein>
<sequence length="159" mass="18134">MKAKLYCEMCGLPIEGRPHRVMIEGTEMVLCERCYRSVRARAVPTEAPKKKKKEVKKEKPKKKVVEYEIVEDYAKRVREAREKLGMSREELGMKVGAGENIIKRIELGRLEPDMELAKKLEKVLGIKLIRKVEYEEGGEVPKPPSGGLTLGDIVVIRKD</sequence>
<dbReference type="KEGG" id="ipc:IPA_07470"/>
<dbReference type="Pfam" id="PF01381">
    <property type="entry name" value="HTH_3"/>
    <property type="match status" value="1"/>
</dbReference>
<proteinExistence type="predicted"/>
<evidence type="ECO:0000259" key="1">
    <source>
        <dbReference type="PROSITE" id="PS50943"/>
    </source>
</evidence>
<dbReference type="InterPro" id="IPR004451">
    <property type="entry name" value="MJ0586"/>
</dbReference>
<organism evidence="2 3">
    <name type="scientific">Ignicoccus pacificus DSM 13166</name>
    <dbReference type="NCBI Taxonomy" id="940294"/>
    <lineage>
        <taxon>Archaea</taxon>
        <taxon>Thermoproteota</taxon>
        <taxon>Thermoprotei</taxon>
        <taxon>Desulfurococcales</taxon>
        <taxon>Desulfurococcaceae</taxon>
        <taxon>Ignicoccus</taxon>
    </lineage>
</organism>
<dbReference type="EMBL" id="CP006868">
    <property type="protein sequence ID" value="UXD21740.1"/>
    <property type="molecule type" value="Genomic_DNA"/>
</dbReference>
<keyword evidence="3" id="KW-1185">Reference proteome</keyword>
<dbReference type="InterPro" id="IPR001387">
    <property type="entry name" value="Cro/C1-type_HTH"/>
</dbReference>
<dbReference type="CDD" id="cd00093">
    <property type="entry name" value="HTH_XRE"/>
    <property type="match status" value="1"/>
</dbReference>
<dbReference type="Gene3D" id="1.10.260.40">
    <property type="entry name" value="lambda repressor-like DNA-binding domains"/>
    <property type="match status" value="1"/>
</dbReference>
<dbReference type="InterPro" id="IPR010982">
    <property type="entry name" value="Lambda_DNA-bd_dom_sf"/>
</dbReference>
<evidence type="ECO:0000313" key="3">
    <source>
        <dbReference type="Proteomes" id="UP001063698"/>
    </source>
</evidence>
<accession>A0A977KBT1</accession>
<reference evidence="2" key="1">
    <citation type="submission" date="2013-11" db="EMBL/GenBank/DDBJ databases">
        <title>Comparative genomics of Ignicoccus.</title>
        <authorList>
            <person name="Podar M."/>
        </authorList>
    </citation>
    <scope>NUCLEOTIDE SEQUENCE</scope>
    <source>
        <strain evidence="2">DSM 13166</strain>
    </source>
</reference>
<dbReference type="NCBIfam" id="TIGR00270">
    <property type="entry name" value="multiprotein bridging factor aMBF1"/>
    <property type="match status" value="1"/>
</dbReference>